<name>A0A6A4S5G6_SCOMX</name>
<evidence type="ECO:0000256" key="19">
    <source>
        <dbReference type="ARBA" id="ARBA00022859"/>
    </source>
</evidence>
<keyword evidence="14" id="KW-0677">Repeat</keyword>
<evidence type="ECO:0000256" key="5">
    <source>
        <dbReference type="ARBA" id="ARBA00008518"/>
    </source>
</evidence>
<keyword evidence="16" id="KW-0833">Ubl conjugation pathway</keyword>
<keyword evidence="11" id="KW-0399">Innate immunity</keyword>
<evidence type="ECO:0000256" key="6">
    <source>
        <dbReference type="ARBA" id="ARBA00012483"/>
    </source>
</evidence>
<dbReference type="EMBL" id="VEVO01000018">
    <property type="protein sequence ID" value="KAF0027448.1"/>
    <property type="molecule type" value="Genomic_DNA"/>
</dbReference>
<evidence type="ECO:0000256" key="12">
    <source>
        <dbReference type="ARBA" id="ARBA00022679"/>
    </source>
</evidence>
<evidence type="ECO:0000256" key="32">
    <source>
        <dbReference type="PROSITE-ProRule" id="PRU00175"/>
    </source>
</evidence>
<keyword evidence="21 33" id="KW-0175">Coiled coil</keyword>
<dbReference type="PANTHER" id="PTHR10928:SF2">
    <property type="entry name" value="SUPPRESSOR OF FUSED HOMOLOG"/>
    <property type="match status" value="1"/>
</dbReference>
<keyword evidence="13" id="KW-0479">Metal-binding</keyword>
<dbReference type="GO" id="GO:0005929">
    <property type="term" value="C:cilium"/>
    <property type="evidence" value="ECO:0007669"/>
    <property type="project" value="UniProtKB-ARBA"/>
</dbReference>
<keyword evidence="7" id="KW-0217">Developmental protein</keyword>
<keyword evidence="18" id="KW-0832">Ubl conjugation</keyword>
<dbReference type="SMART" id="SM00184">
    <property type="entry name" value="RING"/>
    <property type="match status" value="1"/>
</dbReference>
<keyword evidence="15 32" id="KW-0863">Zinc-finger</keyword>
<protein>
    <recommendedName>
        <fullName evidence="27">E3 ubiquitin-protein ligase TRIM8</fullName>
        <ecNumber evidence="6">2.3.2.27</ecNumber>
    </recommendedName>
    <alternativeName>
        <fullName evidence="28">Glioblastoma-expressed RING finger protein</fullName>
    </alternativeName>
    <alternativeName>
        <fullName evidence="29">RING finger protein 27</fullName>
    </alternativeName>
    <alternativeName>
        <fullName evidence="31">RING-type E3 ubiquitin transferase TRIM8</fullName>
    </alternativeName>
    <alternativeName>
        <fullName evidence="26">Suppressor of fused homolog</fullName>
    </alternativeName>
    <alternativeName>
        <fullName evidence="30">Tripartite motif-containing protein 8</fullName>
    </alternativeName>
</protein>
<dbReference type="InterPro" id="IPR020941">
    <property type="entry name" value="SUFU-like_domain"/>
</dbReference>
<dbReference type="PROSITE" id="PS50089">
    <property type="entry name" value="ZF_RING_2"/>
    <property type="match status" value="1"/>
</dbReference>
<comment type="pathway">
    <text evidence="4">Protein modification; protein ubiquitination.</text>
</comment>
<dbReference type="GO" id="GO:0005634">
    <property type="term" value="C:nucleus"/>
    <property type="evidence" value="ECO:0007669"/>
    <property type="project" value="UniProtKB-SubCell"/>
</dbReference>
<feature type="region of interest" description="Disordered" evidence="34">
    <location>
        <begin position="267"/>
        <end position="295"/>
    </location>
</feature>
<keyword evidence="20" id="KW-0007">Acetylation</keyword>
<dbReference type="GO" id="GO:0061630">
    <property type="term" value="F:ubiquitin protein ligase activity"/>
    <property type="evidence" value="ECO:0007669"/>
    <property type="project" value="UniProtKB-EC"/>
</dbReference>
<dbReference type="Pfam" id="PF25600">
    <property type="entry name" value="TRIM_CC"/>
    <property type="match status" value="1"/>
</dbReference>
<feature type="domain" description="RING-type" evidence="35">
    <location>
        <begin position="565"/>
        <end position="606"/>
    </location>
</feature>
<evidence type="ECO:0000256" key="7">
    <source>
        <dbReference type="ARBA" id="ARBA00022473"/>
    </source>
</evidence>
<comment type="similarity">
    <text evidence="5">Belongs to the TRIM/RBCC family.</text>
</comment>
<evidence type="ECO:0000256" key="24">
    <source>
        <dbReference type="ARBA" id="ARBA00060754"/>
    </source>
</evidence>
<dbReference type="CDD" id="cd19838">
    <property type="entry name" value="Bbox1_TRIM8_C-V"/>
    <property type="match status" value="1"/>
</dbReference>
<comment type="caution">
    <text evidence="36">The sequence shown here is derived from an EMBL/GenBank/DDBJ whole genome shotgun (WGS) entry which is preliminary data.</text>
</comment>
<comment type="subunit">
    <text evidence="25">Homodimer. Interacts with SOCS1 (via) SH2 domain and SOCS box. Interacts with HSP90AB1; prevents nucleus translocation of phosphorylated STAT3 and HSP90AB1. Interacts with MAP3K7/TAK1. Interacts with PIAS3. Interacts with TICAM1. Interacts with TRIM15; this interaction prevents TRIM8 cytoplasmic translocation.</text>
</comment>
<evidence type="ECO:0000256" key="26">
    <source>
        <dbReference type="ARBA" id="ARBA00071231"/>
    </source>
</evidence>
<dbReference type="InterPro" id="IPR013083">
    <property type="entry name" value="Znf_RING/FYVE/PHD"/>
</dbReference>
<feature type="coiled-coil region" evidence="33">
    <location>
        <begin position="754"/>
        <end position="781"/>
    </location>
</feature>
<evidence type="ECO:0000256" key="28">
    <source>
        <dbReference type="ARBA" id="ARBA00075511"/>
    </source>
</evidence>
<evidence type="ECO:0000313" key="36">
    <source>
        <dbReference type="EMBL" id="KAF0027448.1"/>
    </source>
</evidence>
<dbReference type="GO" id="GO:0000122">
    <property type="term" value="P:negative regulation of transcription by RNA polymerase II"/>
    <property type="evidence" value="ECO:0007669"/>
    <property type="project" value="UniProtKB-ARBA"/>
</dbReference>
<evidence type="ECO:0000256" key="11">
    <source>
        <dbReference type="ARBA" id="ARBA00022588"/>
    </source>
</evidence>
<dbReference type="PANTHER" id="PTHR10928">
    <property type="entry name" value="SUPPRESSOR OF FUSED"/>
    <property type="match status" value="1"/>
</dbReference>
<dbReference type="InterPro" id="IPR001841">
    <property type="entry name" value="Znf_RING"/>
</dbReference>
<evidence type="ECO:0000256" key="17">
    <source>
        <dbReference type="ARBA" id="ARBA00022833"/>
    </source>
</evidence>
<dbReference type="GO" id="GO:0045087">
    <property type="term" value="P:innate immune response"/>
    <property type="evidence" value="ECO:0007669"/>
    <property type="project" value="UniProtKB-KW"/>
</dbReference>
<comment type="function">
    <text evidence="23">E3 ubiquitin-protein ligase that participates in multiple biological processes including cell survival, differentiation, apoptosis, and in particular, the innate immune response. Participates in the activation of interferon-gamma signaling by promoting proteasomal degradation of the repressor SOCS1. Plays a positive role in the TNFalpha and IL-1beta signaling pathways. Mechanistically, induces the 'Lys-63'-linked polyubiquitination of MAP3K7/TAK1 component leading to the activation of NF-kappa-B. Also modulates STAT3 activity through negative regulation of PIAS3, either by degradation of PIAS3 through the ubiquitin-proteasome pathway or exclusion of PIAS3 from the nucleus. Negatively regulates TLR3/4-mediated innate immune response by catalyzing 'Lys-6'- and 'Lys-33'-linked polyubiquitination of TICAM1 and thereby disrupting the TICAM1-TBK1 interaction.</text>
</comment>
<dbReference type="GO" id="GO:0005829">
    <property type="term" value="C:cytosol"/>
    <property type="evidence" value="ECO:0007669"/>
    <property type="project" value="UniProtKB-ARBA"/>
</dbReference>
<evidence type="ECO:0000256" key="9">
    <source>
        <dbReference type="ARBA" id="ARBA00022499"/>
    </source>
</evidence>
<evidence type="ECO:0000256" key="3">
    <source>
        <dbReference type="ARBA" id="ARBA00004496"/>
    </source>
</evidence>
<reference evidence="36 37" key="1">
    <citation type="submission" date="2019-06" db="EMBL/GenBank/DDBJ databases">
        <title>Draft genomes of female and male turbot (Scophthalmus maximus).</title>
        <authorList>
            <person name="Xu H."/>
            <person name="Xu X.-W."/>
            <person name="Shao C."/>
            <person name="Chen S."/>
        </authorList>
    </citation>
    <scope>NUCLEOTIDE SEQUENCE [LARGE SCALE GENOMIC DNA]</scope>
    <source>
        <strain evidence="36">Ysfricsl-2016a</strain>
        <tissue evidence="36">Blood</tissue>
    </source>
</reference>
<evidence type="ECO:0000256" key="16">
    <source>
        <dbReference type="ARBA" id="ARBA00022786"/>
    </source>
</evidence>
<organism evidence="36 37">
    <name type="scientific">Scophthalmus maximus</name>
    <name type="common">Turbot</name>
    <name type="synonym">Psetta maxima</name>
    <dbReference type="NCBI Taxonomy" id="52904"/>
    <lineage>
        <taxon>Eukaryota</taxon>
        <taxon>Metazoa</taxon>
        <taxon>Chordata</taxon>
        <taxon>Craniata</taxon>
        <taxon>Vertebrata</taxon>
        <taxon>Euteleostomi</taxon>
        <taxon>Actinopterygii</taxon>
        <taxon>Neopterygii</taxon>
        <taxon>Teleostei</taxon>
        <taxon>Neoteleostei</taxon>
        <taxon>Acanthomorphata</taxon>
        <taxon>Carangaria</taxon>
        <taxon>Pleuronectiformes</taxon>
        <taxon>Pleuronectoidei</taxon>
        <taxon>Scophthalmidae</taxon>
        <taxon>Scophthalmus</taxon>
    </lineage>
</organism>
<comment type="subcellular location">
    <subcellularLocation>
        <location evidence="3">Cytoplasm</location>
    </subcellularLocation>
    <subcellularLocation>
        <location evidence="2">Nucleus</location>
    </subcellularLocation>
</comment>
<dbReference type="GO" id="GO:0007165">
    <property type="term" value="P:signal transduction"/>
    <property type="evidence" value="ECO:0007669"/>
    <property type="project" value="UniProtKB-ARBA"/>
</dbReference>
<sequence length="1115" mass="124446">MDEVRPTSGAQAHGLVTLFPPGLQAIYGECRRLYPEQANPLQVTAIVKYWLGGPDPLDYISMYRNQGCPAQDIQEHWHYVSFGLSDLYGDNRVHEFTGADGPSGFGFELTFRLKREVGETAPPTWPAELMQGLARYVFQSENTFCSGDHISWHNPLDNSESRIQHMLLTEDPQIHPIQTPFGTVSFLQIVGVCTEELQAAQQWNGQGILELMRGVHVAGGPWLITDMRRGETIFDIDPHLQQERVDQGIETEGSNLSGVSAKCVWDDLSRPPEDEEDSRSICIGSQPRRLSDKDTEQIRETLRKGLEFNSKAALPPISSQRQSHERPQSRKDSLESESSAAIVPHELVRTRQLESVHLKFNQESGTLLPLCLRGRLLHGRHFTYKSINGDTAITFVSTGVEGAFATEEHPYAAHGPWLQILLTEEFVEQMLGDLQELNTREEVLRKVPLRSGKLSPQLLRVEVSLLPSRIVSLTFPPAAPRRRRRSLQPAAARIGEEFGPHEPREHSGQARGNKTEVRVGKAISFFEIQMSSEQSNIHKVHCHLCSPAGVMDASWKNSLEEELLCPICLCVFVEPVQLPCKHNFCRGCISMAWAADKAAVRCPECNHAYKQTPALEKNFKLANITKRFNMLNAEKAPAVLQCALCRQGPPLPVRKVCLRCKEPCCQSHVQAHLQQPCAAPGHLLVDAEELSAWTCPIHEEYRLLHCEEKQVALCPFCCMAQCSTQRHTVRDVERQRVNVQATLMRQQDSLVGRVQDIDEQLTKLDANKTQMKDTVSELKERARAQYQRMHRLLEVNQAETMQLLESAHSVYVRNYTQQVLQLDRRRQEAAKCLDSVQTFIKKSDSINFMKNTKPFQMLMNRSVSHLISSTPAVGLGQLNSDHLLSELSTKEKNLRRVLEDPLSEASILEIVQSRGGSAGSQMATGPGLQKRKYSAAFFGGKAENSSPSLKRFLPDQSHCSSSIYSSEGLSQNPHISPSHGRLLDSHAHHVVGLASSSGHHSGTILPSSHFPGGAASQQAMYEGRKVLMCTLSNCCCSRAPAAHARPLYPASDAFHSMAPQEFPKPNTMSRRTASSEGACCRSELRQTQSKSRSQPTSLTHYKGTGFVCLEFNMAT</sequence>
<proteinExistence type="inferred from homology"/>
<dbReference type="SUPFAM" id="SSF103359">
    <property type="entry name" value="Suppressor of Fused, N-terminal domain"/>
    <property type="match status" value="1"/>
</dbReference>
<keyword evidence="9" id="KW-1017">Isopeptide bond</keyword>
<dbReference type="GO" id="GO:0045879">
    <property type="term" value="P:negative regulation of smoothened signaling pathway"/>
    <property type="evidence" value="ECO:0007669"/>
    <property type="project" value="UniProtKB-ARBA"/>
</dbReference>
<evidence type="ECO:0000256" key="29">
    <source>
        <dbReference type="ARBA" id="ARBA00075537"/>
    </source>
</evidence>
<dbReference type="EC" id="2.3.2.27" evidence="6"/>
<dbReference type="Gene3D" id="3.30.40.10">
    <property type="entry name" value="Zinc/RING finger domain, C3HC4 (zinc finger)"/>
    <property type="match status" value="1"/>
</dbReference>
<evidence type="ECO:0000256" key="4">
    <source>
        <dbReference type="ARBA" id="ARBA00004906"/>
    </source>
</evidence>
<keyword evidence="12" id="KW-0808">Transferase</keyword>
<dbReference type="GO" id="GO:0008270">
    <property type="term" value="F:zinc ion binding"/>
    <property type="evidence" value="ECO:0007669"/>
    <property type="project" value="UniProtKB-KW"/>
</dbReference>
<dbReference type="InterPro" id="IPR027370">
    <property type="entry name" value="Znf-RING_euk"/>
</dbReference>
<evidence type="ECO:0000256" key="1">
    <source>
        <dbReference type="ARBA" id="ARBA00000900"/>
    </source>
</evidence>
<evidence type="ECO:0000256" key="23">
    <source>
        <dbReference type="ARBA" id="ARBA00055398"/>
    </source>
</evidence>
<evidence type="ECO:0000313" key="37">
    <source>
        <dbReference type="Proteomes" id="UP000438429"/>
    </source>
</evidence>
<dbReference type="Proteomes" id="UP000438429">
    <property type="component" value="Unassembled WGS sequence"/>
</dbReference>
<evidence type="ECO:0000256" key="2">
    <source>
        <dbReference type="ARBA" id="ARBA00004123"/>
    </source>
</evidence>
<keyword evidence="19" id="KW-0391">Immunity</keyword>
<dbReference type="InterPro" id="IPR058030">
    <property type="entry name" value="TRIM8/14/16/25/29/45/65_CC"/>
</dbReference>
<keyword evidence="17" id="KW-0862">Zinc</keyword>
<comment type="similarity">
    <text evidence="24">Belongs to the SUFU family.</text>
</comment>
<dbReference type="InterPro" id="IPR037181">
    <property type="entry name" value="SUFU_N"/>
</dbReference>
<evidence type="ECO:0000259" key="35">
    <source>
        <dbReference type="PROSITE" id="PS50089"/>
    </source>
</evidence>
<evidence type="ECO:0000256" key="25">
    <source>
        <dbReference type="ARBA" id="ARBA00063059"/>
    </source>
</evidence>
<dbReference type="InterPro" id="IPR007768">
    <property type="entry name" value="Suppressor_of_fused"/>
</dbReference>
<feature type="compositionally biased region" description="Basic and acidic residues" evidence="34">
    <location>
        <begin position="322"/>
        <end position="334"/>
    </location>
</feature>
<dbReference type="InterPro" id="IPR024314">
    <property type="entry name" value="SUFU_C"/>
</dbReference>
<feature type="region of interest" description="Disordered" evidence="34">
    <location>
        <begin position="309"/>
        <end position="341"/>
    </location>
</feature>
<keyword evidence="8" id="KW-0963">Cytoplasm</keyword>
<evidence type="ECO:0000256" key="34">
    <source>
        <dbReference type="SAM" id="MobiDB-lite"/>
    </source>
</evidence>
<dbReference type="GO" id="GO:0044790">
    <property type="term" value="P:suppression of viral release by host"/>
    <property type="evidence" value="ECO:0007669"/>
    <property type="project" value="UniProtKB-ARBA"/>
</dbReference>
<dbReference type="Pfam" id="PF12470">
    <property type="entry name" value="SUFU_C"/>
    <property type="match status" value="1"/>
</dbReference>
<evidence type="ECO:0000256" key="18">
    <source>
        <dbReference type="ARBA" id="ARBA00022843"/>
    </source>
</evidence>
<evidence type="ECO:0000256" key="13">
    <source>
        <dbReference type="ARBA" id="ARBA00022723"/>
    </source>
</evidence>
<evidence type="ECO:0000256" key="8">
    <source>
        <dbReference type="ARBA" id="ARBA00022490"/>
    </source>
</evidence>
<accession>A0A6A4S5G6</accession>
<evidence type="ECO:0000256" key="21">
    <source>
        <dbReference type="ARBA" id="ARBA00023054"/>
    </source>
</evidence>
<comment type="catalytic activity">
    <reaction evidence="1">
        <text>S-ubiquitinyl-[E2 ubiquitin-conjugating enzyme]-L-cysteine + [acceptor protein]-L-lysine = [E2 ubiquitin-conjugating enzyme]-L-cysteine + N(6)-ubiquitinyl-[acceptor protein]-L-lysine.</text>
        <dbReference type="EC" id="2.3.2.27"/>
    </reaction>
</comment>
<feature type="region of interest" description="Disordered" evidence="34">
    <location>
        <begin position="495"/>
        <end position="514"/>
    </location>
</feature>
<evidence type="ECO:0000256" key="15">
    <source>
        <dbReference type="ARBA" id="ARBA00022771"/>
    </source>
</evidence>
<keyword evidence="22" id="KW-0539">Nucleus</keyword>
<dbReference type="InterPro" id="IPR017907">
    <property type="entry name" value="Znf_RING_CS"/>
</dbReference>
<evidence type="ECO:0000256" key="30">
    <source>
        <dbReference type="ARBA" id="ARBA00079717"/>
    </source>
</evidence>
<evidence type="ECO:0000256" key="33">
    <source>
        <dbReference type="SAM" id="Coils"/>
    </source>
</evidence>
<dbReference type="SUPFAM" id="SSF57850">
    <property type="entry name" value="RING/U-box"/>
    <property type="match status" value="1"/>
</dbReference>
<dbReference type="Gene3D" id="3.30.1360.230">
    <property type="entry name" value="Sufu, C-terminal domain"/>
    <property type="match status" value="1"/>
</dbReference>
<keyword evidence="10" id="KW-0597">Phosphoprotein</keyword>
<gene>
    <name evidence="36" type="ORF">F2P81_020189</name>
</gene>
<evidence type="ECO:0000256" key="10">
    <source>
        <dbReference type="ARBA" id="ARBA00022553"/>
    </source>
</evidence>
<evidence type="ECO:0000256" key="31">
    <source>
        <dbReference type="ARBA" id="ARBA00083988"/>
    </source>
</evidence>
<evidence type="ECO:0000256" key="22">
    <source>
        <dbReference type="ARBA" id="ARBA00023242"/>
    </source>
</evidence>
<dbReference type="FunFam" id="3.30.1360.230:FF:000001">
    <property type="entry name" value="Suppressor of fused homolog"/>
    <property type="match status" value="1"/>
</dbReference>
<dbReference type="Pfam" id="PF05076">
    <property type="entry name" value="SUFU"/>
    <property type="match status" value="1"/>
</dbReference>
<dbReference type="FunFam" id="3.30.40.10:FF:000290">
    <property type="entry name" value="probable E3 ubiquitin-protein ligase TRIM8"/>
    <property type="match status" value="1"/>
</dbReference>
<dbReference type="Pfam" id="PF13445">
    <property type="entry name" value="zf-RING_UBOX"/>
    <property type="match status" value="1"/>
</dbReference>
<dbReference type="AlphaFoldDB" id="A0A6A4S5G6"/>
<evidence type="ECO:0000256" key="14">
    <source>
        <dbReference type="ARBA" id="ARBA00022737"/>
    </source>
</evidence>
<dbReference type="InterPro" id="IPR038489">
    <property type="entry name" value="SUFU_C_sf"/>
</dbReference>
<dbReference type="PROSITE" id="PS00518">
    <property type="entry name" value="ZF_RING_1"/>
    <property type="match status" value="1"/>
</dbReference>
<evidence type="ECO:0000256" key="27">
    <source>
        <dbReference type="ARBA" id="ARBA00074094"/>
    </source>
</evidence>
<evidence type="ECO:0000256" key="20">
    <source>
        <dbReference type="ARBA" id="ARBA00022990"/>
    </source>
</evidence>